<keyword evidence="2" id="KW-1185">Reference proteome</keyword>
<name>A0A7S7SMN9_PALFE</name>
<evidence type="ECO:0000313" key="1">
    <source>
        <dbReference type="EMBL" id="QOY91492.1"/>
    </source>
</evidence>
<sequence length="179" mass="19917">MALDTSFLQPAVTAILDLDGSGERLLPLECKTPSNAEAVALLESAGSAQLFPGSRSPEGAMAGLWLYFSCFEQSHALAQELPTLEGSYWHAIVHRQEPDDWNSGYWFRRVGAHPVFPELFDGARALGYEPSGSAWDPFAFIEFCAAARNRPGSATERVAREVQRLEWQLLFAWCARVRR</sequence>
<reference evidence="1 2" key="1">
    <citation type="submission" date="2020-10" db="EMBL/GenBank/DDBJ databases">
        <title>Complete genome sequence of Paludibaculum fermentans P105T, a facultatively anaerobic acidobacterium capable of dissimilatory Fe(III) reduction.</title>
        <authorList>
            <person name="Dedysh S.N."/>
            <person name="Beletsky A.V."/>
            <person name="Kulichevskaya I.S."/>
            <person name="Mardanov A.V."/>
            <person name="Ravin N.V."/>
        </authorList>
    </citation>
    <scope>NUCLEOTIDE SEQUENCE [LARGE SCALE GENOMIC DNA]</scope>
    <source>
        <strain evidence="1 2">P105</strain>
    </source>
</reference>
<dbReference type="Proteomes" id="UP000593892">
    <property type="component" value="Chromosome"/>
</dbReference>
<accession>A0A7S7SMN9</accession>
<gene>
    <name evidence="1" type="ORF">IRI77_16545</name>
</gene>
<dbReference type="AlphaFoldDB" id="A0A7S7SMN9"/>
<dbReference type="KEGG" id="pfer:IRI77_16545"/>
<dbReference type="RefSeq" id="WP_194453146.1">
    <property type="nucleotide sequence ID" value="NZ_CP063849.1"/>
</dbReference>
<evidence type="ECO:0000313" key="2">
    <source>
        <dbReference type="Proteomes" id="UP000593892"/>
    </source>
</evidence>
<proteinExistence type="predicted"/>
<protein>
    <submittedName>
        <fullName evidence="1">Uncharacterized protein</fullName>
    </submittedName>
</protein>
<dbReference type="EMBL" id="CP063849">
    <property type="protein sequence ID" value="QOY91492.1"/>
    <property type="molecule type" value="Genomic_DNA"/>
</dbReference>
<organism evidence="1 2">
    <name type="scientific">Paludibaculum fermentans</name>
    <dbReference type="NCBI Taxonomy" id="1473598"/>
    <lineage>
        <taxon>Bacteria</taxon>
        <taxon>Pseudomonadati</taxon>
        <taxon>Acidobacteriota</taxon>
        <taxon>Terriglobia</taxon>
        <taxon>Bryobacterales</taxon>
        <taxon>Bryobacteraceae</taxon>
        <taxon>Paludibaculum</taxon>
    </lineage>
</organism>